<gene>
    <name evidence="2" type="ORF">LCGC14_0466150</name>
</gene>
<feature type="region of interest" description="Disordered" evidence="1">
    <location>
        <begin position="1"/>
        <end position="22"/>
    </location>
</feature>
<dbReference type="AlphaFoldDB" id="A0A0F9SDK2"/>
<evidence type="ECO:0000256" key="1">
    <source>
        <dbReference type="SAM" id="MobiDB-lite"/>
    </source>
</evidence>
<dbReference type="EMBL" id="LAZR01000486">
    <property type="protein sequence ID" value="KKN66935.1"/>
    <property type="molecule type" value="Genomic_DNA"/>
</dbReference>
<reference evidence="2" key="1">
    <citation type="journal article" date="2015" name="Nature">
        <title>Complex archaea that bridge the gap between prokaryotes and eukaryotes.</title>
        <authorList>
            <person name="Spang A."/>
            <person name="Saw J.H."/>
            <person name="Jorgensen S.L."/>
            <person name="Zaremba-Niedzwiedzka K."/>
            <person name="Martijn J."/>
            <person name="Lind A.E."/>
            <person name="van Eijk R."/>
            <person name="Schleper C."/>
            <person name="Guy L."/>
            <person name="Ettema T.J."/>
        </authorList>
    </citation>
    <scope>NUCLEOTIDE SEQUENCE</scope>
</reference>
<organism evidence="2">
    <name type="scientific">marine sediment metagenome</name>
    <dbReference type="NCBI Taxonomy" id="412755"/>
    <lineage>
        <taxon>unclassified sequences</taxon>
        <taxon>metagenomes</taxon>
        <taxon>ecological metagenomes</taxon>
    </lineage>
</organism>
<accession>A0A0F9SDK2</accession>
<feature type="compositionally biased region" description="Low complexity" evidence="1">
    <location>
        <begin position="138"/>
        <end position="147"/>
    </location>
</feature>
<name>A0A0F9SDK2_9ZZZZ</name>
<protein>
    <submittedName>
        <fullName evidence="2">Uncharacterized protein</fullName>
    </submittedName>
</protein>
<evidence type="ECO:0000313" key="2">
    <source>
        <dbReference type="EMBL" id="KKN66935.1"/>
    </source>
</evidence>
<feature type="region of interest" description="Disordered" evidence="1">
    <location>
        <begin position="113"/>
        <end position="160"/>
    </location>
</feature>
<proteinExistence type="predicted"/>
<sequence>MAEKSTAIADKAKKKESTRRKFRDENWTEEQVIARRAKLTVKELPEGWIKLAHVADVFREKKIAVSRLVRATGGDRGMYPPKDPVFRIVYFNGARYLHPDVLTAGISLMADPNYGKVPRKKKAKTDKAASKTSKKKAAPQAKKATVKSVGRPSPLQGQKG</sequence>
<comment type="caution">
    <text evidence="2">The sequence shown here is derived from an EMBL/GenBank/DDBJ whole genome shotgun (WGS) entry which is preliminary data.</text>
</comment>